<dbReference type="InterPro" id="IPR006680">
    <property type="entry name" value="Amidohydro-rel"/>
</dbReference>
<dbReference type="Pfam" id="PF04909">
    <property type="entry name" value="Amidohydro_2"/>
    <property type="match status" value="1"/>
</dbReference>
<gene>
    <name evidence="3" type="ORF">IF202_00510</name>
</gene>
<feature type="chain" id="PRO_5046070291" evidence="1">
    <location>
        <begin position="23"/>
        <end position="272"/>
    </location>
</feature>
<keyword evidence="4" id="KW-1185">Reference proteome</keyword>
<dbReference type="Proteomes" id="UP000604161">
    <property type="component" value="Unassembled WGS sequence"/>
</dbReference>
<evidence type="ECO:0000313" key="4">
    <source>
        <dbReference type="Proteomes" id="UP000604161"/>
    </source>
</evidence>
<sequence length="272" mass="30867">MKRVIGSLLSSVLVFSVSTAHSETQLIDTHIHYSHDAWNVTPPKKAIEILRTAGLQKAFVSSSSDEGTQLLYAKAPDLIVPVLRPYRKRGEISTWLHDESVIPMLENLLAKNTYAGIGEFHVYGDNANLPVIRRVVELAAQYQIFLHLHGDSDAVEYVFDQDPSAKILWAHSGFDDTYTIARMLEKHPNLSADLAFRNEHASNGKVDADWRELFLAYPDRIMVGTDTFSPERWYYIIDHADWSREWLTDLPTDVAEKIAYKNALALSNWALK</sequence>
<dbReference type="Gene3D" id="3.20.20.140">
    <property type="entry name" value="Metal-dependent hydrolases"/>
    <property type="match status" value="1"/>
</dbReference>
<accession>A0ABR8NTY4</accession>
<dbReference type="InterPro" id="IPR032466">
    <property type="entry name" value="Metal_Hydrolase"/>
</dbReference>
<comment type="caution">
    <text evidence="3">The sequence shown here is derived from an EMBL/GenBank/DDBJ whole genome shotgun (WGS) entry which is preliminary data.</text>
</comment>
<evidence type="ECO:0000259" key="2">
    <source>
        <dbReference type="Pfam" id="PF04909"/>
    </source>
</evidence>
<feature type="signal peptide" evidence="1">
    <location>
        <begin position="1"/>
        <end position="22"/>
    </location>
</feature>
<reference evidence="3 4" key="1">
    <citation type="submission" date="2020-09" db="EMBL/GenBank/DDBJ databases">
        <title>Marinomonas sp. nov., isolated from the cysticercosis algae of Qingdao, China.</title>
        <authorList>
            <person name="Sun X."/>
        </authorList>
    </citation>
    <scope>NUCLEOTIDE SEQUENCE [LARGE SCALE GENOMIC DNA]</scope>
    <source>
        <strain evidence="3 4">SM2066</strain>
    </source>
</reference>
<dbReference type="RefSeq" id="WP_191592922.1">
    <property type="nucleotide sequence ID" value="NZ_JACYFC010000001.1"/>
</dbReference>
<name>A0ABR8NTY4_9GAMM</name>
<keyword evidence="1" id="KW-0732">Signal</keyword>
<proteinExistence type="predicted"/>
<protein>
    <submittedName>
        <fullName evidence="3">Amidohydrolase family protein</fullName>
    </submittedName>
</protein>
<feature type="domain" description="Amidohydrolase-related" evidence="2">
    <location>
        <begin position="125"/>
        <end position="266"/>
    </location>
</feature>
<dbReference type="SUPFAM" id="SSF51556">
    <property type="entry name" value="Metallo-dependent hydrolases"/>
    <property type="match status" value="1"/>
</dbReference>
<organism evidence="3 4">
    <name type="scientific">Marinomonas colpomeniae</name>
    <dbReference type="NCBI Taxonomy" id="2774408"/>
    <lineage>
        <taxon>Bacteria</taxon>
        <taxon>Pseudomonadati</taxon>
        <taxon>Pseudomonadota</taxon>
        <taxon>Gammaproteobacteria</taxon>
        <taxon>Oceanospirillales</taxon>
        <taxon>Oceanospirillaceae</taxon>
        <taxon>Marinomonas</taxon>
    </lineage>
</organism>
<evidence type="ECO:0000313" key="3">
    <source>
        <dbReference type="EMBL" id="MBD5769520.1"/>
    </source>
</evidence>
<dbReference type="EMBL" id="JACYFC010000001">
    <property type="protein sequence ID" value="MBD5769520.1"/>
    <property type="molecule type" value="Genomic_DNA"/>
</dbReference>
<evidence type="ECO:0000256" key="1">
    <source>
        <dbReference type="SAM" id="SignalP"/>
    </source>
</evidence>